<name>A0AAW7X5I1_9GAMM</name>
<proteinExistence type="predicted"/>
<gene>
    <name evidence="1" type="ORF">Q4521_04810</name>
</gene>
<dbReference type="PANTHER" id="PTHR38784:SF1">
    <property type="entry name" value="SUCROSE PHOSPHORYLASE"/>
    <property type="match status" value="1"/>
</dbReference>
<organism evidence="1 2">
    <name type="scientific">Saccharophagus degradans</name>
    <dbReference type="NCBI Taxonomy" id="86304"/>
    <lineage>
        <taxon>Bacteria</taxon>
        <taxon>Pseudomonadati</taxon>
        <taxon>Pseudomonadota</taxon>
        <taxon>Gammaproteobacteria</taxon>
        <taxon>Cellvibrionales</taxon>
        <taxon>Cellvibrionaceae</taxon>
        <taxon>Saccharophagus</taxon>
    </lineage>
</organism>
<dbReference type="Pfam" id="PF07152">
    <property type="entry name" value="YaeQ"/>
    <property type="match status" value="1"/>
</dbReference>
<dbReference type="InterPro" id="IPR009822">
    <property type="entry name" value="YaeQ"/>
</dbReference>
<dbReference type="PANTHER" id="PTHR38784">
    <property type="entry name" value="SUCROSE PHOSPHORYLASE"/>
    <property type="match status" value="1"/>
</dbReference>
<evidence type="ECO:0000313" key="1">
    <source>
        <dbReference type="EMBL" id="MDO6421783.1"/>
    </source>
</evidence>
<reference evidence="1" key="1">
    <citation type="submission" date="2023-07" db="EMBL/GenBank/DDBJ databases">
        <title>Genome content predicts the carbon catabolic preferences of heterotrophic bacteria.</title>
        <authorList>
            <person name="Gralka M."/>
        </authorList>
    </citation>
    <scope>NUCLEOTIDE SEQUENCE</scope>
    <source>
        <strain evidence="1">I3M17_2</strain>
    </source>
</reference>
<dbReference type="SMART" id="SM01322">
    <property type="entry name" value="YaeQ"/>
    <property type="match status" value="1"/>
</dbReference>
<dbReference type="SUPFAM" id="SSF52980">
    <property type="entry name" value="Restriction endonuclease-like"/>
    <property type="match status" value="1"/>
</dbReference>
<evidence type="ECO:0000313" key="2">
    <source>
        <dbReference type="Proteomes" id="UP001169760"/>
    </source>
</evidence>
<accession>A0AAW7X5I1</accession>
<dbReference type="InterPro" id="IPR011335">
    <property type="entry name" value="Restrct_endonuc-II-like"/>
</dbReference>
<protein>
    <submittedName>
        <fullName evidence="1">YaeQ family protein</fullName>
    </submittedName>
</protein>
<sequence length="179" mass="20353">MALNATIYKFALSISDLNRDFYDSMQLTVAQHPSENAERMMVRVLAYCLEACEGLAFTKGLSTPETPDLWAKSLDDQINLWVEVGEPAADKIKKATRLAKKVKVYTFNSKSDVWWSQEQKKLEALDVSVVQFPWDQIQSVTKLLARTMTMSVTITDDSIFVNADNGDAEVHWQRLQTKE</sequence>
<dbReference type="AlphaFoldDB" id="A0AAW7X5I1"/>
<dbReference type="InterPro" id="IPR038590">
    <property type="entry name" value="YaeQ_sf"/>
</dbReference>
<dbReference type="Gene3D" id="3.10.640.10">
    <property type="entry name" value="Restriction endonuclease-like alpha-beta roll domain"/>
    <property type="match status" value="1"/>
</dbReference>
<dbReference type="RefSeq" id="WP_303491430.1">
    <property type="nucleotide sequence ID" value="NZ_JAUOPB010000003.1"/>
</dbReference>
<comment type="caution">
    <text evidence="1">The sequence shown here is derived from an EMBL/GenBank/DDBJ whole genome shotgun (WGS) entry which is preliminary data.</text>
</comment>
<dbReference type="Proteomes" id="UP001169760">
    <property type="component" value="Unassembled WGS sequence"/>
</dbReference>
<dbReference type="PIRSF" id="PIRSF011484">
    <property type="entry name" value="YaeQ"/>
    <property type="match status" value="1"/>
</dbReference>
<dbReference type="EMBL" id="JAUOPB010000003">
    <property type="protein sequence ID" value="MDO6421783.1"/>
    <property type="molecule type" value="Genomic_DNA"/>
</dbReference>